<dbReference type="Proteomes" id="UP000287033">
    <property type="component" value="Unassembled WGS sequence"/>
</dbReference>
<protein>
    <submittedName>
        <fullName evidence="8">Uncharacterized protein</fullName>
    </submittedName>
</protein>
<evidence type="ECO:0000313" key="8">
    <source>
        <dbReference type="EMBL" id="GCC33803.1"/>
    </source>
</evidence>
<dbReference type="STRING" id="137246.A0A401STW4"/>
<dbReference type="GO" id="GO:0005737">
    <property type="term" value="C:cytoplasm"/>
    <property type="evidence" value="ECO:0007669"/>
    <property type="project" value="UniProtKB-SubCell"/>
</dbReference>
<dbReference type="PANTHER" id="PTHR12596:SF8">
    <property type="entry name" value="RAN-BINDING PROTEIN 17"/>
    <property type="match status" value="1"/>
</dbReference>
<sequence length="266" mass="30436">MLRNHTCEHFPFLGISEHFHLGDAVLRCRTTFYTALTRLLLIDLGEDEDEFELFMMPLTTTFENLTQLFNSNFKQDKAKCMLIGLSRDLRGIAFALNTKASYTMLFNWLSQRLNFEVSSPNGILLFREASKMISTYGNQIQTLGNISKDQVYPLKLKGISICFCALKAALCGNYVSFGVFQLYGDSHFDNALQAFLKMLLSVCHNDLLSFRKLSLSYYSLLECLTQDHMKFVSNLEPHVVIYVLTSLSEGLNALGELHLRMFVHEY</sequence>
<dbReference type="GO" id="GO:0006611">
    <property type="term" value="P:protein export from nucleus"/>
    <property type="evidence" value="ECO:0007669"/>
    <property type="project" value="TreeGrafter"/>
</dbReference>
<organism evidence="8 9">
    <name type="scientific">Chiloscyllium punctatum</name>
    <name type="common">Brownbanded bambooshark</name>
    <name type="synonym">Hemiscyllium punctatum</name>
    <dbReference type="NCBI Taxonomy" id="137246"/>
    <lineage>
        <taxon>Eukaryota</taxon>
        <taxon>Metazoa</taxon>
        <taxon>Chordata</taxon>
        <taxon>Craniata</taxon>
        <taxon>Vertebrata</taxon>
        <taxon>Chondrichthyes</taxon>
        <taxon>Elasmobranchii</taxon>
        <taxon>Galeomorphii</taxon>
        <taxon>Galeoidea</taxon>
        <taxon>Orectolobiformes</taxon>
        <taxon>Hemiscylliidae</taxon>
        <taxon>Chiloscyllium</taxon>
    </lineage>
</organism>
<evidence type="ECO:0000256" key="5">
    <source>
        <dbReference type="ARBA" id="ARBA00022490"/>
    </source>
</evidence>
<keyword evidence="5" id="KW-0963">Cytoplasm</keyword>
<keyword evidence="4" id="KW-0813">Transport</keyword>
<evidence type="ECO:0000256" key="2">
    <source>
        <dbReference type="ARBA" id="ARBA00004496"/>
    </source>
</evidence>
<keyword evidence="9" id="KW-1185">Reference proteome</keyword>
<dbReference type="PANTHER" id="PTHR12596">
    <property type="entry name" value="EXPORTIN 4,7-RELATED"/>
    <property type="match status" value="1"/>
</dbReference>
<comment type="subcellular location">
    <subcellularLocation>
        <location evidence="2">Cytoplasm</location>
    </subcellularLocation>
    <subcellularLocation>
        <location evidence="1">Nucleus</location>
    </subcellularLocation>
</comment>
<comment type="caution">
    <text evidence="8">The sequence shown here is derived from an EMBL/GenBank/DDBJ whole genome shotgun (WGS) entry which is preliminary data.</text>
</comment>
<accession>A0A401STW4</accession>
<dbReference type="GO" id="GO:0005049">
    <property type="term" value="F:nuclear export signal receptor activity"/>
    <property type="evidence" value="ECO:0007669"/>
    <property type="project" value="InterPro"/>
</dbReference>
<evidence type="ECO:0000256" key="4">
    <source>
        <dbReference type="ARBA" id="ARBA00022448"/>
    </source>
</evidence>
<dbReference type="EMBL" id="BEZZ01000545">
    <property type="protein sequence ID" value="GCC33803.1"/>
    <property type="molecule type" value="Genomic_DNA"/>
</dbReference>
<evidence type="ECO:0000313" key="9">
    <source>
        <dbReference type="Proteomes" id="UP000287033"/>
    </source>
</evidence>
<proteinExistence type="inferred from homology"/>
<dbReference type="OMA" id="RIRFTQN"/>
<dbReference type="GO" id="GO:0005643">
    <property type="term" value="C:nuclear pore"/>
    <property type="evidence" value="ECO:0007669"/>
    <property type="project" value="TreeGrafter"/>
</dbReference>
<reference evidence="8 9" key="1">
    <citation type="journal article" date="2018" name="Nat. Ecol. Evol.">
        <title>Shark genomes provide insights into elasmobranch evolution and the origin of vertebrates.</title>
        <authorList>
            <person name="Hara Y"/>
            <person name="Yamaguchi K"/>
            <person name="Onimaru K"/>
            <person name="Kadota M"/>
            <person name="Koyanagi M"/>
            <person name="Keeley SD"/>
            <person name="Tatsumi K"/>
            <person name="Tanaka K"/>
            <person name="Motone F"/>
            <person name="Kageyama Y"/>
            <person name="Nozu R"/>
            <person name="Adachi N"/>
            <person name="Nishimura O"/>
            <person name="Nakagawa R"/>
            <person name="Tanegashima C"/>
            <person name="Kiyatake I"/>
            <person name="Matsumoto R"/>
            <person name="Murakumo K"/>
            <person name="Nishida K"/>
            <person name="Terakita A"/>
            <person name="Kuratani S"/>
            <person name="Sato K"/>
            <person name="Hyodo S Kuraku.S."/>
        </authorList>
    </citation>
    <scope>NUCLEOTIDE SEQUENCE [LARGE SCALE GENOMIC DNA]</scope>
</reference>
<dbReference type="OrthoDB" id="244158at2759"/>
<evidence type="ECO:0000256" key="7">
    <source>
        <dbReference type="ARBA" id="ARBA00023242"/>
    </source>
</evidence>
<keyword evidence="6" id="KW-0653">Protein transport</keyword>
<comment type="similarity">
    <text evidence="3">Belongs to the exportin family.</text>
</comment>
<keyword evidence="7" id="KW-0539">Nucleus</keyword>
<dbReference type="InterPro" id="IPR044189">
    <property type="entry name" value="XPO4/7-like"/>
</dbReference>
<evidence type="ECO:0000256" key="3">
    <source>
        <dbReference type="ARBA" id="ARBA00009466"/>
    </source>
</evidence>
<dbReference type="AlphaFoldDB" id="A0A401STW4"/>
<evidence type="ECO:0000256" key="6">
    <source>
        <dbReference type="ARBA" id="ARBA00022927"/>
    </source>
</evidence>
<evidence type="ECO:0000256" key="1">
    <source>
        <dbReference type="ARBA" id="ARBA00004123"/>
    </source>
</evidence>
<gene>
    <name evidence="8" type="ORF">chiPu_0012274</name>
</gene>
<name>A0A401STW4_CHIPU</name>